<comment type="caution">
    <text evidence="5">The sequence shown here is derived from an EMBL/GenBank/DDBJ whole genome shotgun (WGS) entry which is preliminary data.</text>
</comment>
<dbReference type="PANTHER" id="PTHR43712:SF17">
    <property type="entry name" value="O-METHYLTRANSFERASE"/>
    <property type="match status" value="1"/>
</dbReference>
<evidence type="ECO:0000256" key="3">
    <source>
        <dbReference type="ARBA" id="ARBA00022691"/>
    </source>
</evidence>
<dbReference type="InterPro" id="IPR016461">
    <property type="entry name" value="COMT-like"/>
</dbReference>
<gene>
    <name evidence="5" type="ORF">CMUS01_11496</name>
</gene>
<dbReference type="SUPFAM" id="SSF53335">
    <property type="entry name" value="S-adenosyl-L-methionine-dependent methyltransferases"/>
    <property type="match status" value="1"/>
</dbReference>
<dbReference type="PANTHER" id="PTHR43712">
    <property type="entry name" value="PUTATIVE (AFU_ORTHOLOGUE AFUA_4G14580)-RELATED"/>
    <property type="match status" value="1"/>
</dbReference>
<evidence type="ECO:0000256" key="2">
    <source>
        <dbReference type="ARBA" id="ARBA00022679"/>
    </source>
</evidence>
<dbReference type="GO" id="GO:0032259">
    <property type="term" value="P:methylation"/>
    <property type="evidence" value="ECO:0007669"/>
    <property type="project" value="UniProtKB-KW"/>
</dbReference>
<keyword evidence="2 5" id="KW-0808">Transferase</keyword>
<dbReference type="OrthoDB" id="3340390at2759"/>
<dbReference type="InterPro" id="IPR001077">
    <property type="entry name" value="COMT_C"/>
</dbReference>
<dbReference type="Pfam" id="PF00891">
    <property type="entry name" value="Methyltransf_2"/>
    <property type="match status" value="1"/>
</dbReference>
<dbReference type="InterPro" id="IPR036390">
    <property type="entry name" value="WH_DNA-bd_sf"/>
</dbReference>
<dbReference type="GO" id="GO:0008171">
    <property type="term" value="F:O-methyltransferase activity"/>
    <property type="evidence" value="ECO:0007669"/>
    <property type="project" value="InterPro"/>
</dbReference>
<keyword evidence="6" id="KW-1185">Reference proteome</keyword>
<dbReference type="EMBL" id="WIGM01000588">
    <property type="protein sequence ID" value="KAF6820833.1"/>
    <property type="molecule type" value="Genomic_DNA"/>
</dbReference>
<dbReference type="AlphaFoldDB" id="A0A8H6N5X6"/>
<reference evidence="5" key="1">
    <citation type="journal article" date="2020" name="Phytopathology">
        <title>Genome Sequence Resources of Colletotrichum truncatum, C. plurivorum, C. musicola, and C. sojae: Four Species Pathogenic to Soybean (Glycine max).</title>
        <authorList>
            <person name="Rogerio F."/>
            <person name="Boufleur T.R."/>
            <person name="Ciampi-Guillardi M."/>
            <person name="Sukno S.A."/>
            <person name="Thon M.R."/>
            <person name="Massola Junior N.S."/>
            <person name="Baroncelli R."/>
        </authorList>
    </citation>
    <scope>NUCLEOTIDE SEQUENCE</scope>
    <source>
        <strain evidence="5">LFN0074</strain>
    </source>
</reference>
<feature type="domain" description="O-methyltransferase C-terminal" evidence="4">
    <location>
        <begin position="240"/>
        <end position="358"/>
    </location>
</feature>
<dbReference type="PROSITE" id="PS51683">
    <property type="entry name" value="SAM_OMT_II"/>
    <property type="match status" value="1"/>
</dbReference>
<protein>
    <submittedName>
        <fullName evidence="5">Sterigmatocystin 8-o-methyltransferase</fullName>
    </submittedName>
</protein>
<dbReference type="Proteomes" id="UP000639643">
    <property type="component" value="Unassembled WGS sequence"/>
</dbReference>
<keyword evidence="3" id="KW-0949">S-adenosyl-L-methionine</keyword>
<evidence type="ECO:0000313" key="6">
    <source>
        <dbReference type="Proteomes" id="UP000639643"/>
    </source>
</evidence>
<sequence>MGSIPSQPREIDISVALQACDLPSVAQHVKRIHALTDLVASRDDAARLAMLASARSLVHALETPRETMMKHCWAQPAAFTALTYAVDSGLFALMAQSRDPHKVRDLAAILGHDPALLGRIMRHLGAMLYITEIRPDEYSGTNFSDALTITSMGAGYPCVAGACMEALAKFHEFAKKTNYREPHNVFDGPLQYGYKTKLDCFSHFAANPPYVLQFAQHMGAYRQGRPSWMDDGFYPMQERLVDGFDGFGDGVLLIDVGGSFGHDIDEFRRKHPSAPGRLVLQDLPSVIDQIDKLNGKIERMGHDFFEEQPIKGARAYYMHSVLHDWPDAKCDEILARTTAALKPGYSKLLVNENCILDTGAD</sequence>
<dbReference type="SUPFAM" id="SSF46785">
    <property type="entry name" value="Winged helix' DNA-binding domain"/>
    <property type="match status" value="1"/>
</dbReference>
<dbReference type="Gene3D" id="1.10.10.10">
    <property type="entry name" value="Winged helix-like DNA-binding domain superfamily/Winged helix DNA-binding domain"/>
    <property type="match status" value="1"/>
</dbReference>
<dbReference type="InterPro" id="IPR036388">
    <property type="entry name" value="WH-like_DNA-bd_sf"/>
</dbReference>
<dbReference type="InterPro" id="IPR029063">
    <property type="entry name" value="SAM-dependent_MTases_sf"/>
</dbReference>
<accession>A0A8H6N5X6</accession>
<evidence type="ECO:0000313" key="5">
    <source>
        <dbReference type="EMBL" id="KAF6820833.1"/>
    </source>
</evidence>
<dbReference type="Gene3D" id="3.40.50.150">
    <property type="entry name" value="Vaccinia Virus protein VP39"/>
    <property type="match status" value="1"/>
</dbReference>
<organism evidence="5 6">
    <name type="scientific">Colletotrichum musicola</name>
    <dbReference type="NCBI Taxonomy" id="2175873"/>
    <lineage>
        <taxon>Eukaryota</taxon>
        <taxon>Fungi</taxon>
        <taxon>Dikarya</taxon>
        <taxon>Ascomycota</taxon>
        <taxon>Pezizomycotina</taxon>
        <taxon>Sordariomycetes</taxon>
        <taxon>Hypocreomycetidae</taxon>
        <taxon>Glomerellales</taxon>
        <taxon>Glomerellaceae</taxon>
        <taxon>Colletotrichum</taxon>
        <taxon>Colletotrichum orchidearum species complex</taxon>
    </lineage>
</organism>
<evidence type="ECO:0000259" key="4">
    <source>
        <dbReference type="Pfam" id="PF00891"/>
    </source>
</evidence>
<keyword evidence="1 5" id="KW-0489">Methyltransferase</keyword>
<evidence type="ECO:0000256" key="1">
    <source>
        <dbReference type="ARBA" id="ARBA00022603"/>
    </source>
</evidence>
<name>A0A8H6N5X6_9PEZI</name>
<proteinExistence type="predicted"/>